<proteinExistence type="predicted"/>
<accession>A0AAJ5NI56</accession>
<sequence length="86" mass="9662">MTEEELIKLSTIHEVLSAGDDILKAQVLLKNATQTLVNYASEKPAVMYQEHTRIVDTLLQTISELDGLVETEDSLFMVENINLLDD</sequence>
<dbReference type="Proteomes" id="UP000266918">
    <property type="component" value="Chromosome"/>
</dbReference>
<dbReference type="RefSeq" id="WP_126435558.1">
    <property type="nucleotide sequence ID" value="NZ_JAQCSC010000003.1"/>
</dbReference>
<dbReference type="AlphaFoldDB" id="A0AAJ5NI56"/>
<evidence type="ECO:0000313" key="1">
    <source>
        <dbReference type="EMBL" id="VDY71578.1"/>
    </source>
</evidence>
<evidence type="ECO:0000313" key="2">
    <source>
        <dbReference type="Proteomes" id="UP000266918"/>
    </source>
</evidence>
<name>A0AAJ5NI56_STRSA</name>
<gene>
    <name evidence="1" type="ORF">NCTC10904_01154</name>
</gene>
<organism evidence="1 2">
    <name type="scientific">Streptococcus sanguinis</name>
    <dbReference type="NCBI Taxonomy" id="1305"/>
    <lineage>
        <taxon>Bacteria</taxon>
        <taxon>Bacillati</taxon>
        <taxon>Bacillota</taxon>
        <taxon>Bacilli</taxon>
        <taxon>Lactobacillales</taxon>
        <taxon>Streptococcaceae</taxon>
        <taxon>Streptococcus</taxon>
    </lineage>
</organism>
<reference evidence="1 2" key="1">
    <citation type="submission" date="2018-12" db="EMBL/GenBank/DDBJ databases">
        <authorList>
            <consortium name="Pathogen Informatics"/>
        </authorList>
    </citation>
    <scope>NUCLEOTIDE SEQUENCE [LARGE SCALE GENOMIC DNA]</scope>
    <source>
        <strain evidence="2">NCTC 10904</strain>
    </source>
</reference>
<dbReference type="EMBL" id="LR134002">
    <property type="protein sequence ID" value="VDY71578.1"/>
    <property type="molecule type" value="Genomic_DNA"/>
</dbReference>
<protein>
    <submittedName>
        <fullName evidence="1">Transcriptional regulator</fullName>
    </submittedName>
</protein>